<organism evidence="3 4">
    <name type="scientific">Acidicapsa dinghuensis</name>
    <dbReference type="NCBI Taxonomy" id="2218256"/>
    <lineage>
        <taxon>Bacteria</taxon>
        <taxon>Pseudomonadati</taxon>
        <taxon>Acidobacteriota</taxon>
        <taxon>Terriglobia</taxon>
        <taxon>Terriglobales</taxon>
        <taxon>Acidobacteriaceae</taxon>
        <taxon>Acidicapsa</taxon>
    </lineage>
</organism>
<keyword evidence="1" id="KW-0472">Membrane</keyword>
<sequence length="145" mass="15575">MHIWLLFAMLALIFWGITGVTQKLSTNCISSERSFLWFCWAMVALSLVVLIIERPHWGLGRVVVLSAIAGGALNGLGAWTSFRALESGGKASIVISLISLYPLLTVALAVLLLHERLTWTQSVGAVVAIAAAILLSVETEAKAET</sequence>
<protein>
    <submittedName>
        <fullName evidence="3">DMT family transporter</fullName>
    </submittedName>
</protein>
<dbReference type="EMBL" id="JBHSPH010000005">
    <property type="protein sequence ID" value="MFC5863662.1"/>
    <property type="molecule type" value="Genomic_DNA"/>
</dbReference>
<feature type="transmembrane region" description="Helical" evidence="1">
    <location>
        <begin position="35"/>
        <end position="52"/>
    </location>
</feature>
<name>A0ABW1EH73_9BACT</name>
<evidence type="ECO:0000256" key="1">
    <source>
        <dbReference type="SAM" id="Phobius"/>
    </source>
</evidence>
<dbReference type="SUPFAM" id="SSF103481">
    <property type="entry name" value="Multidrug resistance efflux transporter EmrE"/>
    <property type="match status" value="1"/>
</dbReference>
<keyword evidence="4" id="KW-1185">Reference proteome</keyword>
<dbReference type="InterPro" id="IPR037185">
    <property type="entry name" value="EmrE-like"/>
</dbReference>
<feature type="domain" description="EamA" evidence="2">
    <location>
        <begin position="3"/>
        <end position="136"/>
    </location>
</feature>
<keyword evidence="1" id="KW-1133">Transmembrane helix</keyword>
<dbReference type="InterPro" id="IPR000620">
    <property type="entry name" value="EamA_dom"/>
</dbReference>
<dbReference type="Proteomes" id="UP001596091">
    <property type="component" value="Unassembled WGS sequence"/>
</dbReference>
<dbReference type="RefSeq" id="WP_263339991.1">
    <property type="nucleotide sequence ID" value="NZ_JAGSYH010000005.1"/>
</dbReference>
<dbReference type="Pfam" id="PF00892">
    <property type="entry name" value="EamA"/>
    <property type="match status" value="1"/>
</dbReference>
<feature type="transmembrane region" description="Helical" evidence="1">
    <location>
        <begin position="119"/>
        <end position="137"/>
    </location>
</feature>
<proteinExistence type="predicted"/>
<evidence type="ECO:0000313" key="4">
    <source>
        <dbReference type="Proteomes" id="UP001596091"/>
    </source>
</evidence>
<feature type="transmembrane region" description="Helical" evidence="1">
    <location>
        <begin position="59"/>
        <end position="79"/>
    </location>
</feature>
<reference evidence="4" key="1">
    <citation type="journal article" date="2019" name="Int. J. Syst. Evol. Microbiol.">
        <title>The Global Catalogue of Microorganisms (GCM) 10K type strain sequencing project: providing services to taxonomists for standard genome sequencing and annotation.</title>
        <authorList>
            <consortium name="The Broad Institute Genomics Platform"/>
            <consortium name="The Broad Institute Genome Sequencing Center for Infectious Disease"/>
            <person name="Wu L."/>
            <person name="Ma J."/>
        </authorList>
    </citation>
    <scope>NUCLEOTIDE SEQUENCE [LARGE SCALE GENOMIC DNA]</scope>
    <source>
        <strain evidence="4">JCM 4087</strain>
    </source>
</reference>
<evidence type="ECO:0000259" key="2">
    <source>
        <dbReference type="Pfam" id="PF00892"/>
    </source>
</evidence>
<evidence type="ECO:0000313" key="3">
    <source>
        <dbReference type="EMBL" id="MFC5863662.1"/>
    </source>
</evidence>
<feature type="transmembrane region" description="Helical" evidence="1">
    <location>
        <begin position="91"/>
        <end position="112"/>
    </location>
</feature>
<gene>
    <name evidence="3" type="ORF">ACFPT7_15245</name>
</gene>
<keyword evidence="1" id="KW-0812">Transmembrane</keyword>
<accession>A0ABW1EH73</accession>
<comment type="caution">
    <text evidence="3">The sequence shown here is derived from an EMBL/GenBank/DDBJ whole genome shotgun (WGS) entry which is preliminary data.</text>
</comment>